<dbReference type="GO" id="GO:0005737">
    <property type="term" value="C:cytoplasm"/>
    <property type="evidence" value="ECO:0007669"/>
    <property type="project" value="TreeGrafter"/>
</dbReference>
<comment type="caution">
    <text evidence="2">The sequence shown here is derived from an EMBL/GenBank/DDBJ whole genome shotgun (WGS) entry which is preliminary data.</text>
</comment>
<evidence type="ECO:0008006" key="4">
    <source>
        <dbReference type="Google" id="ProtNLM"/>
    </source>
</evidence>
<keyword evidence="3" id="KW-1185">Reference proteome</keyword>
<dbReference type="GO" id="GO:0030276">
    <property type="term" value="F:clathrin binding"/>
    <property type="evidence" value="ECO:0007669"/>
    <property type="project" value="TreeGrafter"/>
</dbReference>
<dbReference type="GO" id="GO:0072583">
    <property type="term" value="P:clathrin-dependent endocytosis"/>
    <property type="evidence" value="ECO:0007669"/>
    <property type="project" value="TreeGrafter"/>
</dbReference>
<sequence length="770" mass="85079">MAPSKPPAFAVCGGVSVETVVTGVGRRRSSGRTTKKSAVAGVADSLYADLLWDCGGANVENATAVGTTSSMQAIQIQDFSDVFGGPPKFASISSELSFRRGVTKVSDACSNGVFLIESTASTPSCIVQKTLGNSTPTSSPARSVKVRAITEADFSSRICHSDSDSKCCIQHKGDMCNSGKQFSSTVPSGASSRVRTASTYVRRKESFKSDLEGDTKSSSLSQSSRNDLAGMKENIEEFIKVPGSEQEGNLANVHEKMAHVLKGSQDRKQKLGRNGQHAKLRRQNHHLKMKKNSPEEHWVTIKDVQCATEPSRFPPPSRPPPELKSDAACMSKNTDKAASSIDDRQKGSGLALPKQSTFESGSLSSSSTQELNTRATYDSRVVEDAVEIAEAKIKMVLEAREKAKLMVENKLKEKRRAHQLKERSARESKPGAEIELKGPMEGLKGGKGKSRLRCTKHDVNKLDSHQLESEQTRQRDIARRCIEKATQESQNQSVSSVQERVAELRFSHNFEELREECHDAKADLNRSPAHSEPTSQSGCFWLETSGVYQKQSSCEDRSEKVVEEAIKAPRKQQQDPLSSSWCSMEQNKFDQFSSLNELDSCTHTTLDSLHSKGAVLLHGNDIFSTGFQEIMGETLERRMARWDRHCRTAARMAKALEEKKQRDLECQKEQAERHEAAEMLDEEIKIWAAGKEGNLEALLCSLHLVLWPECGWKVTSPAEFSTTVAVKKAYRRATLCVHPDKVQQRGATVAQKYVAEKVFDLLREASAIYK</sequence>
<organism evidence="2 3">
    <name type="scientific">Adiantum capillus-veneris</name>
    <name type="common">Maidenhair fern</name>
    <dbReference type="NCBI Taxonomy" id="13818"/>
    <lineage>
        <taxon>Eukaryota</taxon>
        <taxon>Viridiplantae</taxon>
        <taxon>Streptophyta</taxon>
        <taxon>Embryophyta</taxon>
        <taxon>Tracheophyta</taxon>
        <taxon>Polypodiopsida</taxon>
        <taxon>Polypodiidae</taxon>
        <taxon>Polypodiales</taxon>
        <taxon>Pteridineae</taxon>
        <taxon>Pteridaceae</taxon>
        <taxon>Vittarioideae</taxon>
        <taxon>Adiantum</taxon>
    </lineage>
</organism>
<feature type="compositionally biased region" description="Low complexity" evidence="1">
    <location>
        <begin position="355"/>
        <end position="371"/>
    </location>
</feature>
<dbReference type="GO" id="GO:0031982">
    <property type="term" value="C:vesicle"/>
    <property type="evidence" value="ECO:0007669"/>
    <property type="project" value="TreeGrafter"/>
</dbReference>
<dbReference type="AlphaFoldDB" id="A0A9D4VCA8"/>
<gene>
    <name evidence="2" type="ORF">GOP47_0002555</name>
</gene>
<accession>A0A9D4VCA8</accession>
<reference evidence="2" key="1">
    <citation type="submission" date="2021-01" db="EMBL/GenBank/DDBJ databases">
        <title>Adiantum capillus-veneris genome.</title>
        <authorList>
            <person name="Fang Y."/>
            <person name="Liao Q."/>
        </authorList>
    </citation>
    <scope>NUCLEOTIDE SEQUENCE</scope>
    <source>
        <strain evidence="2">H3</strain>
        <tissue evidence="2">Leaf</tissue>
    </source>
</reference>
<feature type="compositionally biased region" description="Basic residues" evidence="1">
    <location>
        <begin position="276"/>
        <end position="291"/>
    </location>
</feature>
<feature type="compositionally biased region" description="Pro residues" evidence="1">
    <location>
        <begin position="312"/>
        <end position="322"/>
    </location>
</feature>
<evidence type="ECO:0000313" key="3">
    <source>
        <dbReference type="Proteomes" id="UP000886520"/>
    </source>
</evidence>
<evidence type="ECO:0000256" key="1">
    <source>
        <dbReference type="SAM" id="MobiDB-lite"/>
    </source>
</evidence>
<feature type="region of interest" description="Disordered" evidence="1">
    <location>
        <begin position="308"/>
        <end position="327"/>
    </location>
</feature>
<dbReference type="SUPFAM" id="SSF46565">
    <property type="entry name" value="Chaperone J-domain"/>
    <property type="match status" value="1"/>
</dbReference>
<dbReference type="EMBL" id="JABFUD020000002">
    <property type="protein sequence ID" value="KAI5082812.1"/>
    <property type="molecule type" value="Genomic_DNA"/>
</dbReference>
<dbReference type="PANTHER" id="PTHR23172:SF19">
    <property type="entry name" value="J DOMAIN-CONTAINING PROTEIN"/>
    <property type="match status" value="1"/>
</dbReference>
<dbReference type="Proteomes" id="UP000886520">
    <property type="component" value="Chromosome 3"/>
</dbReference>
<dbReference type="PANTHER" id="PTHR23172">
    <property type="entry name" value="AUXILIN/CYCLIN G-ASSOCIATED KINASE-RELATED"/>
    <property type="match status" value="1"/>
</dbReference>
<protein>
    <recommendedName>
        <fullName evidence="4">J domain-containing protein</fullName>
    </recommendedName>
</protein>
<dbReference type="GO" id="GO:0072318">
    <property type="term" value="P:clathrin coat disassembly"/>
    <property type="evidence" value="ECO:0007669"/>
    <property type="project" value="TreeGrafter"/>
</dbReference>
<evidence type="ECO:0000313" key="2">
    <source>
        <dbReference type="EMBL" id="KAI5082812.1"/>
    </source>
</evidence>
<dbReference type="OrthoDB" id="1717591at2759"/>
<dbReference type="InterPro" id="IPR036869">
    <property type="entry name" value="J_dom_sf"/>
</dbReference>
<name>A0A9D4VCA8_ADICA</name>
<proteinExistence type="predicted"/>
<feature type="compositionally biased region" description="Basic and acidic residues" evidence="1">
    <location>
        <begin position="206"/>
        <end position="215"/>
    </location>
</feature>
<feature type="region of interest" description="Disordered" evidence="1">
    <location>
        <begin position="332"/>
        <end position="376"/>
    </location>
</feature>
<dbReference type="Gene3D" id="1.10.287.110">
    <property type="entry name" value="DnaJ domain"/>
    <property type="match status" value="1"/>
</dbReference>
<feature type="region of interest" description="Disordered" evidence="1">
    <location>
        <begin position="262"/>
        <end position="296"/>
    </location>
</feature>
<feature type="region of interest" description="Disordered" evidence="1">
    <location>
        <begin position="206"/>
        <end position="227"/>
    </location>
</feature>